<dbReference type="Pfam" id="PF13537">
    <property type="entry name" value="GATase_7"/>
    <property type="match status" value="1"/>
</dbReference>
<keyword evidence="4 9" id="KW-0547">Nucleotide-binding</keyword>
<proteinExistence type="inferred from homology"/>
<dbReference type="NCBIfam" id="TIGR01536">
    <property type="entry name" value="asn_synth_AEB"/>
    <property type="match status" value="1"/>
</dbReference>
<dbReference type="PROSITE" id="PS51278">
    <property type="entry name" value="GATASE_TYPE_2"/>
    <property type="match status" value="1"/>
</dbReference>
<feature type="domain" description="Glutamine amidotransferase type-2" evidence="10">
    <location>
        <begin position="2"/>
        <end position="214"/>
    </location>
</feature>
<evidence type="ECO:0000256" key="6">
    <source>
        <dbReference type="ARBA" id="ARBA00022962"/>
    </source>
</evidence>
<reference evidence="11 12" key="1">
    <citation type="submission" date="2020-02" db="EMBL/GenBank/DDBJ databases">
        <title>The draft genome of Grimontia sedimenta sp. nov., isolated from benthic sediments near coral reefs south of Kuwait.</title>
        <authorList>
            <person name="Mahmoud H.M."/>
            <person name="Jose L."/>
            <person name="Eapen S."/>
        </authorList>
    </citation>
    <scope>NUCLEOTIDE SEQUENCE [LARGE SCALE GENOMIC DNA]</scope>
    <source>
        <strain evidence="11 12">S25</strain>
    </source>
</reference>
<evidence type="ECO:0000256" key="4">
    <source>
        <dbReference type="ARBA" id="ARBA00022741"/>
    </source>
</evidence>
<accession>A0A6M1R7W1</accession>
<evidence type="ECO:0000256" key="5">
    <source>
        <dbReference type="ARBA" id="ARBA00022840"/>
    </source>
</evidence>
<dbReference type="InterPro" id="IPR033738">
    <property type="entry name" value="AsnB_N"/>
</dbReference>
<sequence length="617" mass="70113">MCGISFYFSQKKSYINELKLSLNKTNHRGPDSSGELNYQASSTFIGLGHNRLSVIELSELGAQPMSLSSGVDIIFNGEIYNYKKIKKDLEALGVNFTGSSDTEVILKAYNQFGVSAFAMLQGMYGFVIVDTKTNKAYIVRDLIGIKPIYLTEKDGEVFGSSEIKGLDDFCSGKFSVDQLDVYEFFNNGFVYEPNTGLKEVKKLLPGHYLEIDLITFEKTLVEFQKLEDFENEGHEHFDKKLNEAVDKQLNSDVPLGLFYSGGLDSTVIASKTKNSDLFFAEYSSDINADLDKKYAHKIAKVLDREVKVVEMKDDGADINTLVGQIEFVAKNTEELISDYTFWPTYRLASAAKENGYTVMLSGMGGDEAFCGYPRYKIVNFHSVLSKLKMPIKLCQKFSLYPKSFDKKIDRLLSYATEKYWPLAYSRLLGYFGQDELSMLFDNEEHLKNDYSKRLKEIADKYTGDKSNKLKLAMHFDRYGFLSHNLMVSDKASMLASIELRVPLLDECVYAAGSSMGNKELMNRKYGKLPLFNIAKAILPKELVQRPKTGFNPPLDGVIDKLGRDFIDKTIHSLSPYISIEHALEISKEHFSGERNNSYKLWQITYFKYWLEGRNIPK</sequence>
<evidence type="ECO:0000313" key="11">
    <source>
        <dbReference type="EMBL" id="NGN98465.1"/>
    </source>
</evidence>
<keyword evidence="5 9" id="KW-0067">ATP-binding</keyword>
<protein>
    <recommendedName>
        <fullName evidence="3">asparagine synthase (glutamine-hydrolyzing)</fullName>
        <ecNumber evidence="3">6.3.5.4</ecNumber>
    </recommendedName>
</protein>
<dbReference type="PANTHER" id="PTHR43284">
    <property type="entry name" value="ASPARAGINE SYNTHETASE (GLUTAMINE-HYDROLYZING)"/>
    <property type="match status" value="1"/>
</dbReference>
<dbReference type="InterPro" id="IPR014729">
    <property type="entry name" value="Rossmann-like_a/b/a_fold"/>
</dbReference>
<keyword evidence="8" id="KW-0028">Amino-acid biosynthesis</keyword>
<evidence type="ECO:0000256" key="8">
    <source>
        <dbReference type="PIRSR" id="PIRSR001589-1"/>
    </source>
</evidence>
<evidence type="ECO:0000313" key="12">
    <source>
        <dbReference type="Proteomes" id="UP000473008"/>
    </source>
</evidence>
<dbReference type="Pfam" id="PF00733">
    <property type="entry name" value="Asn_synthase"/>
    <property type="match status" value="1"/>
</dbReference>
<evidence type="ECO:0000259" key="10">
    <source>
        <dbReference type="PROSITE" id="PS51278"/>
    </source>
</evidence>
<comment type="pathway">
    <text evidence="1">Amino-acid biosynthesis; L-asparagine biosynthesis; L-asparagine from L-aspartate (L-Gln route): step 1/1.</text>
</comment>
<keyword evidence="11" id="KW-0436">Ligase</keyword>
<dbReference type="InterPro" id="IPR029055">
    <property type="entry name" value="Ntn_hydrolases_N"/>
</dbReference>
<keyword evidence="6 8" id="KW-0315">Glutamine amidotransferase</keyword>
<keyword evidence="12" id="KW-1185">Reference proteome</keyword>
<dbReference type="PANTHER" id="PTHR43284:SF1">
    <property type="entry name" value="ASPARAGINE SYNTHETASE"/>
    <property type="match status" value="1"/>
</dbReference>
<dbReference type="Proteomes" id="UP000473008">
    <property type="component" value="Unassembled WGS sequence"/>
</dbReference>
<evidence type="ECO:0000256" key="3">
    <source>
        <dbReference type="ARBA" id="ARBA00012737"/>
    </source>
</evidence>
<name>A0A6M1R7W1_9GAMM</name>
<dbReference type="CDD" id="cd00712">
    <property type="entry name" value="AsnB"/>
    <property type="match status" value="1"/>
</dbReference>
<feature type="active site" description="For GATase activity" evidence="8">
    <location>
        <position position="2"/>
    </location>
</feature>
<dbReference type="CDD" id="cd01991">
    <property type="entry name" value="Asn_synthase_B_C"/>
    <property type="match status" value="1"/>
</dbReference>
<dbReference type="InterPro" id="IPR006426">
    <property type="entry name" value="Asn_synth_AEB"/>
</dbReference>
<evidence type="ECO:0000256" key="1">
    <source>
        <dbReference type="ARBA" id="ARBA00005187"/>
    </source>
</evidence>
<dbReference type="RefSeq" id="WP_165014047.1">
    <property type="nucleotide sequence ID" value="NZ_JAALDL010000009.1"/>
</dbReference>
<evidence type="ECO:0000256" key="9">
    <source>
        <dbReference type="PIRSR" id="PIRSR001589-2"/>
    </source>
</evidence>
<dbReference type="GO" id="GO:0006529">
    <property type="term" value="P:asparagine biosynthetic process"/>
    <property type="evidence" value="ECO:0007669"/>
    <property type="project" value="UniProtKB-KW"/>
</dbReference>
<dbReference type="SUPFAM" id="SSF56235">
    <property type="entry name" value="N-terminal nucleophile aminohydrolases (Ntn hydrolases)"/>
    <property type="match status" value="1"/>
</dbReference>
<comment type="similarity">
    <text evidence="2">Belongs to the asparagine synthetase family.</text>
</comment>
<gene>
    <name evidence="11" type="primary">asnB</name>
    <name evidence="11" type="ORF">G5S52_12645</name>
</gene>
<dbReference type="Gene3D" id="3.60.20.10">
    <property type="entry name" value="Glutamine Phosphoribosylpyrophosphate, subunit 1, domain 1"/>
    <property type="match status" value="1"/>
</dbReference>
<dbReference type="InterPro" id="IPR017932">
    <property type="entry name" value="GATase_2_dom"/>
</dbReference>
<dbReference type="EC" id="6.3.5.4" evidence="3"/>
<dbReference type="InterPro" id="IPR001962">
    <property type="entry name" value="Asn_synthase"/>
</dbReference>
<dbReference type="AlphaFoldDB" id="A0A6M1R7W1"/>
<comment type="catalytic activity">
    <reaction evidence="7">
        <text>L-aspartate + L-glutamine + ATP + H2O = L-asparagine + L-glutamate + AMP + diphosphate + H(+)</text>
        <dbReference type="Rhea" id="RHEA:12228"/>
        <dbReference type="ChEBI" id="CHEBI:15377"/>
        <dbReference type="ChEBI" id="CHEBI:15378"/>
        <dbReference type="ChEBI" id="CHEBI:29985"/>
        <dbReference type="ChEBI" id="CHEBI:29991"/>
        <dbReference type="ChEBI" id="CHEBI:30616"/>
        <dbReference type="ChEBI" id="CHEBI:33019"/>
        <dbReference type="ChEBI" id="CHEBI:58048"/>
        <dbReference type="ChEBI" id="CHEBI:58359"/>
        <dbReference type="ChEBI" id="CHEBI:456215"/>
        <dbReference type="EC" id="6.3.5.4"/>
    </reaction>
</comment>
<dbReference type="GO" id="GO:0005524">
    <property type="term" value="F:ATP binding"/>
    <property type="evidence" value="ECO:0007669"/>
    <property type="project" value="UniProtKB-KW"/>
</dbReference>
<dbReference type="InterPro" id="IPR051786">
    <property type="entry name" value="ASN_synthetase/amidase"/>
</dbReference>
<feature type="binding site" evidence="9">
    <location>
        <position position="101"/>
    </location>
    <ligand>
        <name>L-glutamine</name>
        <dbReference type="ChEBI" id="CHEBI:58359"/>
    </ligand>
</feature>
<comment type="caution">
    <text evidence="11">The sequence shown here is derived from an EMBL/GenBank/DDBJ whole genome shotgun (WGS) entry which is preliminary data.</text>
</comment>
<dbReference type="EMBL" id="JAALDL010000009">
    <property type="protein sequence ID" value="NGN98465.1"/>
    <property type="molecule type" value="Genomic_DNA"/>
</dbReference>
<feature type="binding site" evidence="9">
    <location>
        <begin position="361"/>
        <end position="362"/>
    </location>
    <ligand>
        <name>ATP</name>
        <dbReference type="ChEBI" id="CHEBI:30616"/>
    </ligand>
</feature>
<evidence type="ECO:0000256" key="2">
    <source>
        <dbReference type="ARBA" id="ARBA00005752"/>
    </source>
</evidence>
<evidence type="ECO:0000256" key="7">
    <source>
        <dbReference type="ARBA" id="ARBA00048741"/>
    </source>
</evidence>
<dbReference type="Gene3D" id="3.40.50.620">
    <property type="entry name" value="HUPs"/>
    <property type="match status" value="1"/>
</dbReference>
<dbReference type="SUPFAM" id="SSF52402">
    <property type="entry name" value="Adenine nucleotide alpha hydrolases-like"/>
    <property type="match status" value="1"/>
</dbReference>
<dbReference type="PIRSF" id="PIRSF001589">
    <property type="entry name" value="Asn_synthetase_glu-h"/>
    <property type="match status" value="1"/>
</dbReference>
<keyword evidence="8" id="KW-0061">Asparagine biosynthesis</keyword>
<dbReference type="GO" id="GO:0004066">
    <property type="term" value="F:asparagine synthase (glutamine-hydrolyzing) activity"/>
    <property type="evidence" value="ECO:0007669"/>
    <property type="project" value="UniProtKB-EC"/>
</dbReference>
<organism evidence="11 12">
    <name type="scientific">Grimontia sedimenti</name>
    <dbReference type="NCBI Taxonomy" id="2711294"/>
    <lineage>
        <taxon>Bacteria</taxon>
        <taxon>Pseudomonadati</taxon>
        <taxon>Pseudomonadota</taxon>
        <taxon>Gammaproteobacteria</taxon>
        <taxon>Vibrionales</taxon>
        <taxon>Vibrionaceae</taxon>
        <taxon>Grimontia</taxon>
    </lineage>
</organism>